<dbReference type="AlphaFoldDB" id="A0AAV4C6T4"/>
<keyword evidence="2" id="KW-1133">Transmembrane helix</keyword>
<dbReference type="Proteomes" id="UP000735302">
    <property type="component" value="Unassembled WGS sequence"/>
</dbReference>
<feature type="transmembrane region" description="Helical" evidence="2">
    <location>
        <begin position="74"/>
        <end position="95"/>
    </location>
</feature>
<evidence type="ECO:0000256" key="1">
    <source>
        <dbReference type="SAM" id="MobiDB-lite"/>
    </source>
</evidence>
<dbReference type="EMBL" id="BLXT01005862">
    <property type="protein sequence ID" value="GFO26784.1"/>
    <property type="molecule type" value="Genomic_DNA"/>
</dbReference>
<proteinExistence type="predicted"/>
<organism evidence="3 4">
    <name type="scientific">Plakobranchus ocellatus</name>
    <dbReference type="NCBI Taxonomy" id="259542"/>
    <lineage>
        <taxon>Eukaryota</taxon>
        <taxon>Metazoa</taxon>
        <taxon>Spiralia</taxon>
        <taxon>Lophotrochozoa</taxon>
        <taxon>Mollusca</taxon>
        <taxon>Gastropoda</taxon>
        <taxon>Heterobranchia</taxon>
        <taxon>Euthyneura</taxon>
        <taxon>Panpulmonata</taxon>
        <taxon>Sacoglossa</taxon>
        <taxon>Placobranchoidea</taxon>
        <taxon>Plakobranchidae</taxon>
        <taxon>Plakobranchus</taxon>
    </lineage>
</organism>
<accession>A0AAV4C6T4</accession>
<sequence>MILCAVAIFVGMRSSIELKNSSSASSKFENHRKIHNQSGSAKHPDSKGEENVLANDIGGEVGKTEKKRDSKEALVVKQSLLVVLIQLICTTPRMIVSFYKFLEPRFEVGRQFNNLLYVVYLGINVFDSINAFLNFFVCFRFNSRFRNHFKSIFSKYFFARNTKS</sequence>
<feature type="transmembrane region" description="Helical" evidence="2">
    <location>
        <begin position="115"/>
        <end position="139"/>
    </location>
</feature>
<name>A0AAV4C6T4_9GAST</name>
<reference evidence="3 4" key="1">
    <citation type="journal article" date="2021" name="Elife">
        <title>Chloroplast acquisition without the gene transfer in kleptoplastic sea slugs, Plakobranchus ocellatus.</title>
        <authorList>
            <person name="Maeda T."/>
            <person name="Takahashi S."/>
            <person name="Yoshida T."/>
            <person name="Shimamura S."/>
            <person name="Takaki Y."/>
            <person name="Nagai Y."/>
            <person name="Toyoda A."/>
            <person name="Suzuki Y."/>
            <person name="Arimoto A."/>
            <person name="Ishii H."/>
            <person name="Satoh N."/>
            <person name="Nishiyama T."/>
            <person name="Hasebe M."/>
            <person name="Maruyama T."/>
            <person name="Minagawa J."/>
            <person name="Obokata J."/>
            <person name="Shigenobu S."/>
        </authorList>
    </citation>
    <scope>NUCLEOTIDE SEQUENCE [LARGE SCALE GENOMIC DNA]</scope>
</reference>
<dbReference type="Gene3D" id="1.20.1070.10">
    <property type="entry name" value="Rhodopsin 7-helix transmembrane proteins"/>
    <property type="match status" value="1"/>
</dbReference>
<evidence type="ECO:0000313" key="3">
    <source>
        <dbReference type="EMBL" id="GFO26784.1"/>
    </source>
</evidence>
<gene>
    <name evidence="3" type="ORF">PoB_005328900</name>
</gene>
<dbReference type="SUPFAM" id="SSF81321">
    <property type="entry name" value="Family A G protein-coupled receptor-like"/>
    <property type="match status" value="1"/>
</dbReference>
<protein>
    <submittedName>
        <fullName evidence="3">Chemosensory receptor c</fullName>
    </submittedName>
</protein>
<comment type="caution">
    <text evidence="3">The sequence shown here is derived from an EMBL/GenBank/DDBJ whole genome shotgun (WGS) entry which is preliminary data.</text>
</comment>
<keyword evidence="3" id="KW-0675">Receptor</keyword>
<keyword evidence="2" id="KW-0472">Membrane</keyword>
<keyword evidence="2" id="KW-0812">Transmembrane</keyword>
<evidence type="ECO:0000313" key="4">
    <source>
        <dbReference type="Proteomes" id="UP000735302"/>
    </source>
</evidence>
<feature type="region of interest" description="Disordered" evidence="1">
    <location>
        <begin position="27"/>
        <end position="48"/>
    </location>
</feature>
<keyword evidence="4" id="KW-1185">Reference proteome</keyword>
<evidence type="ECO:0000256" key="2">
    <source>
        <dbReference type="SAM" id="Phobius"/>
    </source>
</evidence>